<dbReference type="RefSeq" id="WP_075397655.1">
    <property type="nucleotide sequence ID" value="NZ_MSDU01000008.1"/>
</dbReference>
<feature type="region of interest" description="Disordered" evidence="1">
    <location>
        <begin position="55"/>
        <end position="82"/>
    </location>
</feature>
<sequence>MMKQSIRAFGLGLLASAAALSFFDNISKEETMTNEEMIRLLEEQNYTVLTDDEMNEQPAIPESKEPATPAEEENIEPVESVTGKKEMTITIASGMSSADIVKALENAGVIEDAQSFNAYLKENKYASKLQIGTFTFSPNMSNEEIVSILIK</sequence>
<dbReference type="Proteomes" id="UP000185568">
    <property type="component" value="Unassembled WGS sequence"/>
</dbReference>
<dbReference type="Gene3D" id="3.30.1490.480">
    <property type="entry name" value="Endolytic murein transglycosylase"/>
    <property type="match status" value="1"/>
</dbReference>
<dbReference type="STRING" id="1714264.BTO30_05210"/>
<evidence type="ECO:0008006" key="5">
    <source>
        <dbReference type="Google" id="ProtNLM"/>
    </source>
</evidence>
<dbReference type="OrthoDB" id="2138957at2"/>
<reference evidence="3 4" key="1">
    <citation type="submission" date="2016-12" db="EMBL/GenBank/DDBJ databases">
        <title>Domibacillus antri genome sequencing.</title>
        <authorList>
            <person name="Verma A."/>
            <person name="Krishnamurthi S."/>
        </authorList>
    </citation>
    <scope>NUCLEOTIDE SEQUENCE [LARGE SCALE GENOMIC DNA]</scope>
    <source>
        <strain evidence="3 4">XD80</strain>
    </source>
</reference>
<dbReference type="InterPro" id="IPR003770">
    <property type="entry name" value="MLTG-like"/>
</dbReference>
<protein>
    <recommendedName>
        <fullName evidence="5">Aminodeoxychorismate lyase</fullName>
    </recommendedName>
</protein>
<name>A0A1Q8Q7Q2_9BACI</name>
<gene>
    <name evidence="3" type="ORF">BTO30_05210</name>
</gene>
<keyword evidence="4" id="KW-1185">Reference proteome</keyword>
<accession>A0A1Q8Q7Q2</accession>
<dbReference type="Pfam" id="PF02618">
    <property type="entry name" value="YceG"/>
    <property type="match status" value="1"/>
</dbReference>
<keyword evidence="2" id="KW-0732">Signal</keyword>
<evidence type="ECO:0000256" key="2">
    <source>
        <dbReference type="SAM" id="SignalP"/>
    </source>
</evidence>
<feature type="chain" id="PRO_5038435049" description="Aminodeoxychorismate lyase" evidence="2">
    <location>
        <begin position="20"/>
        <end position="151"/>
    </location>
</feature>
<evidence type="ECO:0000313" key="4">
    <source>
        <dbReference type="Proteomes" id="UP000185568"/>
    </source>
</evidence>
<dbReference type="EMBL" id="MSDU01000008">
    <property type="protein sequence ID" value="OLN23363.1"/>
    <property type="molecule type" value="Genomic_DNA"/>
</dbReference>
<evidence type="ECO:0000256" key="1">
    <source>
        <dbReference type="SAM" id="MobiDB-lite"/>
    </source>
</evidence>
<feature type="signal peptide" evidence="2">
    <location>
        <begin position="1"/>
        <end position="19"/>
    </location>
</feature>
<dbReference type="AlphaFoldDB" id="A0A1Q8Q7Q2"/>
<proteinExistence type="predicted"/>
<evidence type="ECO:0000313" key="3">
    <source>
        <dbReference type="EMBL" id="OLN23363.1"/>
    </source>
</evidence>
<comment type="caution">
    <text evidence="3">The sequence shown here is derived from an EMBL/GenBank/DDBJ whole genome shotgun (WGS) entry which is preliminary data.</text>
</comment>
<organism evidence="3 4">
    <name type="scientific">Domibacillus antri</name>
    <dbReference type="NCBI Taxonomy" id="1714264"/>
    <lineage>
        <taxon>Bacteria</taxon>
        <taxon>Bacillati</taxon>
        <taxon>Bacillota</taxon>
        <taxon>Bacilli</taxon>
        <taxon>Bacillales</taxon>
        <taxon>Bacillaceae</taxon>
        <taxon>Domibacillus</taxon>
    </lineage>
</organism>